<dbReference type="EMBL" id="JARMQG010000084">
    <property type="protein sequence ID" value="MED3562339.1"/>
    <property type="molecule type" value="Genomic_DNA"/>
</dbReference>
<comment type="caution">
    <text evidence="1">The sequence shown here is derived from an EMBL/GenBank/DDBJ whole genome shotgun (WGS) entry which is preliminary data.</text>
</comment>
<keyword evidence="1" id="KW-0675">Receptor</keyword>
<dbReference type="RefSeq" id="WP_327967249.1">
    <property type="nucleotide sequence ID" value="NZ_JARMQG010000084.1"/>
</dbReference>
<accession>A0ABU6N8J3</accession>
<organism evidence="1 2">
    <name type="scientific">Bacillus xiapuensis</name>
    <dbReference type="NCBI Taxonomy" id="2014075"/>
    <lineage>
        <taxon>Bacteria</taxon>
        <taxon>Bacillati</taxon>
        <taxon>Bacillota</taxon>
        <taxon>Bacilli</taxon>
        <taxon>Bacillales</taxon>
        <taxon>Bacillaceae</taxon>
        <taxon>Bacillus</taxon>
    </lineage>
</organism>
<keyword evidence="2" id="KW-1185">Reference proteome</keyword>
<evidence type="ECO:0000313" key="2">
    <source>
        <dbReference type="Proteomes" id="UP001330749"/>
    </source>
</evidence>
<dbReference type="NCBIfam" id="NF038310">
    <property type="entry name" value="lysogeny_AimR"/>
    <property type="match status" value="1"/>
</dbReference>
<reference evidence="1 2" key="1">
    <citation type="submission" date="2023-03" db="EMBL/GenBank/DDBJ databases">
        <title>Bacillus Genome Sequencing.</title>
        <authorList>
            <person name="Dunlap C."/>
        </authorList>
    </citation>
    <scope>NUCLEOTIDE SEQUENCE [LARGE SCALE GENOMIC DNA]</scope>
    <source>
        <strain evidence="1 2">B-14544</strain>
    </source>
</reference>
<dbReference type="Proteomes" id="UP001330749">
    <property type="component" value="Unassembled WGS sequence"/>
</dbReference>
<protein>
    <submittedName>
        <fullName evidence="1">AimR family lysis-lysogeny pheromone receptor</fullName>
    </submittedName>
</protein>
<proteinExistence type="predicted"/>
<dbReference type="InterPro" id="IPR047705">
    <property type="entry name" value="AimR-like"/>
</dbReference>
<sequence length="388" mass="46006">MERLTLKQMFLNKIDNEVRGYAEELAKVSGCYSSGSNLKKVLKDEKKEFESIQGLLRIVEYVWGDEKLKLMIKYSEEVDPNKKMARNLLEYLAVNRQFEALNNLVDKMDNCKNKESNEWAKVYRMLCKYEKTNEEEMNLLLPEIGEINVTVFELKVFKKMLINYCYSQMTAYHMVKIISKEIETEVELIENNYIKEMYKVRTSQIMIYTHLRVCNDPNTARTYADSIINLSMPAKAFKAYAYFYKGMSYMYTSHEEAVNNLEKSVSLYEEQNRTNDVEYIEELIEFINVYWDKFDKDHCKSIKNEILLMIKKGIDATNYLINNKEKIEPEFYLYLEGCNSNSMKKWKLSMIKYINKQDFFMANLAKLKLIEHGEDEEILNEMMGDDVN</sequence>
<evidence type="ECO:0000313" key="1">
    <source>
        <dbReference type="EMBL" id="MED3562339.1"/>
    </source>
</evidence>
<gene>
    <name evidence="1" type="ORF">P4447_07710</name>
</gene>
<name>A0ABU6N8J3_9BACI</name>
<dbReference type="Pfam" id="PF22871">
    <property type="entry name" value="AimR"/>
    <property type="match status" value="1"/>
</dbReference>